<keyword evidence="2" id="KW-0547">Nucleotide-binding</keyword>
<comment type="subunit">
    <text evidence="2">Heterotrimer of A, B and C subunits.</text>
</comment>
<comment type="similarity">
    <text evidence="2">Belongs to the GatC family.</text>
</comment>
<evidence type="ECO:0000313" key="3">
    <source>
        <dbReference type="EMBL" id="MBJ7542381.1"/>
    </source>
</evidence>
<dbReference type="GO" id="GO:0006450">
    <property type="term" value="P:regulation of translational fidelity"/>
    <property type="evidence" value="ECO:0007669"/>
    <property type="project" value="InterPro"/>
</dbReference>
<dbReference type="InterPro" id="IPR003837">
    <property type="entry name" value="GatC"/>
</dbReference>
<dbReference type="InterPro" id="IPR036113">
    <property type="entry name" value="Asp/Glu-ADT_sf_sub_c"/>
</dbReference>
<dbReference type="Pfam" id="PF02686">
    <property type="entry name" value="GatC"/>
    <property type="match status" value="1"/>
</dbReference>
<dbReference type="Gene3D" id="1.10.20.60">
    <property type="entry name" value="Glu-tRNAGln amidotransferase C subunit, N-terminal domain"/>
    <property type="match status" value="1"/>
</dbReference>
<proteinExistence type="inferred from homology"/>
<accession>A0A8I1KJ20</accession>
<reference evidence="3 4" key="1">
    <citation type="submission" date="2020-12" db="EMBL/GenBank/DDBJ databases">
        <title>Revised draft genomes of Rhodomicrobium vannielii ATCC 17100 and Rhodomicrobium udaipurense JA643.</title>
        <authorList>
            <person name="Conners E.M."/>
            <person name="Davenport E.J."/>
            <person name="Bose A."/>
        </authorList>
    </citation>
    <scope>NUCLEOTIDE SEQUENCE [LARGE SCALE GENOMIC DNA]</scope>
    <source>
        <strain evidence="3 4">JA643</strain>
    </source>
</reference>
<dbReference type="GO" id="GO:0006412">
    <property type="term" value="P:translation"/>
    <property type="evidence" value="ECO:0007669"/>
    <property type="project" value="UniProtKB-UniRule"/>
</dbReference>
<dbReference type="Proteomes" id="UP000623250">
    <property type="component" value="Unassembled WGS sequence"/>
</dbReference>
<sequence length="98" mass="10647">MAKSEIDEATVRRIAHLARVKVTAEEAKSLQRELNGILSWVEELNAIPTDGVEPLTSVGGAKLHMREDVVTDGNKPAAVLKNAPKSEDGFFLVPKVIE</sequence>
<keyword evidence="1 2" id="KW-0436">Ligase</keyword>
<dbReference type="HAMAP" id="MF_00122">
    <property type="entry name" value="GatC"/>
    <property type="match status" value="1"/>
</dbReference>
<dbReference type="RefSeq" id="WP_037237099.1">
    <property type="nucleotide sequence ID" value="NZ_JAEMUK010000005.1"/>
</dbReference>
<dbReference type="PANTHER" id="PTHR15004:SF0">
    <property type="entry name" value="GLUTAMYL-TRNA(GLN) AMIDOTRANSFERASE SUBUNIT C, MITOCHONDRIAL"/>
    <property type="match status" value="1"/>
</dbReference>
<evidence type="ECO:0000256" key="2">
    <source>
        <dbReference type="HAMAP-Rule" id="MF_00122"/>
    </source>
</evidence>
<organism evidence="3 4">
    <name type="scientific">Rhodomicrobium udaipurense</name>
    <dbReference type="NCBI Taxonomy" id="1202716"/>
    <lineage>
        <taxon>Bacteria</taxon>
        <taxon>Pseudomonadati</taxon>
        <taxon>Pseudomonadota</taxon>
        <taxon>Alphaproteobacteria</taxon>
        <taxon>Hyphomicrobiales</taxon>
        <taxon>Hyphomicrobiaceae</taxon>
        <taxon>Rhodomicrobium</taxon>
    </lineage>
</organism>
<dbReference type="EMBL" id="JAEMUK010000005">
    <property type="protein sequence ID" value="MBJ7542381.1"/>
    <property type="molecule type" value="Genomic_DNA"/>
</dbReference>
<dbReference type="PANTHER" id="PTHR15004">
    <property type="entry name" value="GLUTAMYL-TRNA(GLN) AMIDOTRANSFERASE SUBUNIT C, MITOCHONDRIAL"/>
    <property type="match status" value="1"/>
</dbReference>
<dbReference type="GO" id="GO:0050567">
    <property type="term" value="F:glutaminyl-tRNA synthase (glutamine-hydrolyzing) activity"/>
    <property type="evidence" value="ECO:0007669"/>
    <property type="project" value="UniProtKB-UniRule"/>
</dbReference>
<evidence type="ECO:0000313" key="4">
    <source>
        <dbReference type="Proteomes" id="UP000623250"/>
    </source>
</evidence>
<comment type="caution">
    <text evidence="3">The sequence shown here is derived from an EMBL/GenBank/DDBJ whole genome shotgun (WGS) entry which is preliminary data.</text>
</comment>
<dbReference type="GO" id="GO:0016740">
    <property type="term" value="F:transferase activity"/>
    <property type="evidence" value="ECO:0007669"/>
    <property type="project" value="UniProtKB-KW"/>
</dbReference>
<keyword evidence="2" id="KW-0648">Protein biosynthesis</keyword>
<dbReference type="GO" id="GO:0005524">
    <property type="term" value="F:ATP binding"/>
    <property type="evidence" value="ECO:0007669"/>
    <property type="project" value="UniProtKB-KW"/>
</dbReference>
<comment type="catalytic activity">
    <reaction evidence="2">
        <text>L-glutamyl-tRNA(Gln) + L-glutamine + ATP + H2O = L-glutaminyl-tRNA(Gln) + L-glutamate + ADP + phosphate + H(+)</text>
        <dbReference type="Rhea" id="RHEA:17521"/>
        <dbReference type="Rhea" id="RHEA-COMP:9681"/>
        <dbReference type="Rhea" id="RHEA-COMP:9684"/>
        <dbReference type="ChEBI" id="CHEBI:15377"/>
        <dbReference type="ChEBI" id="CHEBI:15378"/>
        <dbReference type="ChEBI" id="CHEBI:29985"/>
        <dbReference type="ChEBI" id="CHEBI:30616"/>
        <dbReference type="ChEBI" id="CHEBI:43474"/>
        <dbReference type="ChEBI" id="CHEBI:58359"/>
        <dbReference type="ChEBI" id="CHEBI:78520"/>
        <dbReference type="ChEBI" id="CHEBI:78521"/>
        <dbReference type="ChEBI" id="CHEBI:456216"/>
    </reaction>
</comment>
<keyword evidence="2" id="KW-0067">ATP-binding</keyword>
<comment type="function">
    <text evidence="2">Allows the formation of correctly charged Asn-tRNA(Asn) or Gln-tRNA(Gln) through the transamidation of misacylated Asp-tRNA(Asn) or Glu-tRNA(Gln) in organisms which lack either or both of asparaginyl-tRNA or glutaminyl-tRNA synthetases. The reaction takes place in the presence of glutamine and ATP through an activated phospho-Asp-tRNA(Asn) or phospho-Glu-tRNA(Gln).</text>
</comment>
<keyword evidence="3" id="KW-0808">Transferase</keyword>
<comment type="catalytic activity">
    <reaction evidence="2">
        <text>L-aspartyl-tRNA(Asn) + L-glutamine + ATP + H2O = L-asparaginyl-tRNA(Asn) + L-glutamate + ADP + phosphate + 2 H(+)</text>
        <dbReference type="Rhea" id="RHEA:14513"/>
        <dbReference type="Rhea" id="RHEA-COMP:9674"/>
        <dbReference type="Rhea" id="RHEA-COMP:9677"/>
        <dbReference type="ChEBI" id="CHEBI:15377"/>
        <dbReference type="ChEBI" id="CHEBI:15378"/>
        <dbReference type="ChEBI" id="CHEBI:29985"/>
        <dbReference type="ChEBI" id="CHEBI:30616"/>
        <dbReference type="ChEBI" id="CHEBI:43474"/>
        <dbReference type="ChEBI" id="CHEBI:58359"/>
        <dbReference type="ChEBI" id="CHEBI:78515"/>
        <dbReference type="ChEBI" id="CHEBI:78516"/>
        <dbReference type="ChEBI" id="CHEBI:456216"/>
    </reaction>
</comment>
<dbReference type="GO" id="GO:0070681">
    <property type="term" value="P:glutaminyl-tRNAGln biosynthesis via transamidation"/>
    <property type="evidence" value="ECO:0007669"/>
    <property type="project" value="TreeGrafter"/>
</dbReference>
<protein>
    <recommendedName>
        <fullName evidence="2">Aspartyl/glutamyl-tRNA(Asn/Gln) amidotransferase subunit C</fullName>
        <shortName evidence="2">Asp/Glu-ADT subunit C</shortName>
        <ecNumber evidence="2">6.3.5.-</ecNumber>
    </recommendedName>
</protein>
<keyword evidence="4" id="KW-1185">Reference proteome</keyword>
<dbReference type="NCBIfam" id="TIGR00135">
    <property type="entry name" value="gatC"/>
    <property type="match status" value="1"/>
</dbReference>
<evidence type="ECO:0000256" key="1">
    <source>
        <dbReference type="ARBA" id="ARBA00022598"/>
    </source>
</evidence>
<name>A0A8I1KJ20_9HYPH</name>
<gene>
    <name evidence="2 3" type="primary">gatC</name>
    <name evidence="3" type="ORF">JDN41_02295</name>
</gene>
<dbReference type="SUPFAM" id="SSF141000">
    <property type="entry name" value="Glu-tRNAGln amidotransferase C subunit"/>
    <property type="match status" value="1"/>
</dbReference>
<dbReference type="EC" id="6.3.5.-" evidence="2"/>
<dbReference type="AlphaFoldDB" id="A0A8I1KJ20"/>